<evidence type="ECO:0000259" key="15">
    <source>
        <dbReference type="PROSITE" id="PS50975"/>
    </source>
</evidence>
<keyword evidence="14" id="KW-0275">Fatty acid biosynthesis</keyword>
<evidence type="ECO:0000256" key="14">
    <source>
        <dbReference type="RuleBase" id="RU365063"/>
    </source>
</evidence>
<dbReference type="SUPFAM" id="SSF52440">
    <property type="entry name" value="PreATP-grasp domain"/>
    <property type="match status" value="1"/>
</dbReference>
<dbReference type="InterPro" id="IPR005479">
    <property type="entry name" value="CPAse_ATP-bd"/>
</dbReference>
<evidence type="ECO:0000256" key="11">
    <source>
        <dbReference type="ARBA" id="ARBA00033786"/>
    </source>
</evidence>
<keyword evidence="9 13" id="KW-0067">ATP-binding</keyword>
<dbReference type="Proteomes" id="UP001191082">
    <property type="component" value="Unassembled WGS sequence"/>
</dbReference>
<keyword evidence="18" id="KW-1185">Reference proteome</keyword>
<dbReference type="SUPFAM" id="SSF56059">
    <property type="entry name" value="Glutathione synthetase ATP-binding domain-like"/>
    <property type="match status" value="1"/>
</dbReference>
<dbReference type="InterPro" id="IPR005481">
    <property type="entry name" value="BC-like_N"/>
</dbReference>
<comment type="pathway">
    <text evidence="2 14">Lipid metabolism; malonyl-CoA biosynthesis; malonyl-CoA from acetyl-CoA: step 1/1.</text>
</comment>
<dbReference type="NCBIfam" id="NF006367">
    <property type="entry name" value="PRK08591.1"/>
    <property type="match status" value="1"/>
</dbReference>
<dbReference type="GO" id="GO:0004075">
    <property type="term" value="F:biotin carboxylase activity"/>
    <property type="evidence" value="ECO:0007669"/>
    <property type="project" value="UniProtKB-EC"/>
</dbReference>
<dbReference type="SMART" id="SM00878">
    <property type="entry name" value="Biotin_carb_C"/>
    <property type="match status" value="1"/>
</dbReference>
<dbReference type="InterPro" id="IPR005482">
    <property type="entry name" value="Biotin_COase_C"/>
</dbReference>
<evidence type="ECO:0000256" key="2">
    <source>
        <dbReference type="ARBA" id="ARBA00004956"/>
    </source>
</evidence>
<keyword evidence="7" id="KW-0479">Metal-binding</keyword>
<dbReference type="InterPro" id="IPR011764">
    <property type="entry name" value="Biotin_carboxylation_dom"/>
</dbReference>
<dbReference type="SUPFAM" id="SSF51246">
    <property type="entry name" value="Rudiment single hybrid motif"/>
    <property type="match status" value="1"/>
</dbReference>
<dbReference type="PANTHER" id="PTHR48095:SF2">
    <property type="entry name" value="BIOTIN CARBOXYLASE, CHLOROPLASTIC"/>
    <property type="match status" value="1"/>
</dbReference>
<evidence type="ECO:0000256" key="1">
    <source>
        <dbReference type="ARBA" id="ARBA00003761"/>
    </source>
</evidence>
<organism evidence="17 18">
    <name type="scientific">Arenibacterium halophilum</name>
    <dbReference type="NCBI Taxonomy" id="2583821"/>
    <lineage>
        <taxon>Bacteria</taxon>
        <taxon>Pseudomonadati</taxon>
        <taxon>Pseudomonadota</taxon>
        <taxon>Alphaproteobacteria</taxon>
        <taxon>Rhodobacterales</taxon>
        <taxon>Paracoccaceae</taxon>
        <taxon>Arenibacterium</taxon>
    </lineage>
</organism>
<dbReference type="PANTHER" id="PTHR48095">
    <property type="entry name" value="PYRUVATE CARBOXYLASE SUBUNIT A"/>
    <property type="match status" value="1"/>
</dbReference>
<dbReference type="NCBIfam" id="TIGR00514">
    <property type="entry name" value="accC"/>
    <property type="match status" value="1"/>
</dbReference>
<dbReference type="PROSITE" id="PS50979">
    <property type="entry name" value="BC"/>
    <property type="match status" value="1"/>
</dbReference>
<keyword evidence="14" id="KW-0443">Lipid metabolism</keyword>
<dbReference type="Pfam" id="PF02786">
    <property type="entry name" value="CPSase_L_D2"/>
    <property type="match status" value="1"/>
</dbReference>
<proteinExistence type="predicted"/>
<feature type="domain" description="ATP-grasp" evidence="15">
    <location>
        <begin position="121"/>
        <end position="318"/>
    </location>
</feature>
<dbReference type="RefSeq" id="WP_138865614.1">
    <property type="nucleotide sequence ID" value="NZ_VCPC01000005.1"/>
</dbReference>
<dbReference type="EMBL" id="VCPC01000005">
    <property type="protein sequence ID" value="TMV09342.1"/>
    <property type="molecule type" value="Genomic_DNA"/>
</dbReference>
<keyword evidence="10" id="KW-0460">Magnesium</keyword>
<comment type="function">
    <text evidence="1 14">This protein is a component of the acetyl coenzyme A carboxylase complex; first, biotin carboxylase catalyzes the carboxylation of the carrier protein and then the transcarboxylase transfers the carboxyl group to form malonyl-CoA.</text>
</comment>
<evidence type="ECO:0000256" key="6">
    <source>
        <dbReference type="ARBA" id="ARBA00022598"/>
    </source>
</evidence>
<dbReference type="PROSITE" id="PS00867">
    <property type="entry name" value="CPSASE_2"/>
    <property type="match status" value="1"/>
</dbReference>
<evidence type="ECO:0000256" key="10">
    <source>
        <dbReference type="ARBA" id="ARBA00022842"/>
    </source>
</evidence>
<dbReference type="PROSITE" id="PS50975">
    <property type="entry name" value="ATP_GRASP"/>
    <property type="match status" value="1"/>
</dbReference>
<evidence type="ECO:0000313" key="17">
    <source>
        <dbReference type="EMBL" id="TMV09342.1"/>
    </source>
</evidence>
<evidence type="ECO:0000259" key="16">
    <source>
        <dbReference type="PROSITE" id="PS50979"/>
    </source>
</evidence>
<protein>
    <recommendedName>
        <fullName evidence="5 14">Biotin carboxylase</fullName>
        <ecNumber evidence="4 14">6.3.4.14</ecNumber>
    </recommendedName>
    <alternativeName>
        <fullName evidence="11 14">Acetyl-coenzyme A carboxylase biotin carboxylase subunit A</fullName>
    </alternativeName>
</protein>
<evidence type="ECO:0000256" key="12">
    <source>
        <dbReference type="ARBA" id="ARBA00048600"/>
    </source>
</evidence>
<keyword evidence="6 14" id="KW-0436">Ligase</keyword>
<dbReference type="EC" id="6.3.4.14" evidence="4 14"/>
<evidence type="ECO:0000313" key="18">
    <source>
        <dbReference type="Proteomes" id="UP001191082"/>
    </source>
</evidence>
<sequence>MALTRVLVANRGEIAVRIIRACRAMGLETVAAVSVADRDSLAARMADRAVCIGPARSADSYLRIDALLATALGTGCDAVHPGYGFLSENADFAAACDENGVTFIGPSVENIRQMGNKLIARDIAQQVGVPLAPGSPRISNFSKARDIAEEIGMPVLFKAAAGGGGRGIRIVQSEKDLRSAFETASAEAQAAFGDNALFLERYIGNARHVEVQILADRHGNVIHLGERDCSLQRRYQKVLEEAPAFDLPQDMLNGLRAAAVSLARHIGYQSAGTVEFIVDVERQDFFFLEMNTRVQVEHPVTETITGVDIVAEQLRIAAGQELSIRQEDVRFDGHAIECRINAEAPLRGFAPSPGRITEWTPPEGAGIRLDSHAHENYVVPPFYDSLVGKLIVHGRDRADAIRRTRDALDRFHVRGIDTTIPFQRFVLSRENFLAGRINTKWLEGVADAFAESETV</sequence>
<dbReference type="InterPro" id="IPR011054">
    <property type="entry name" value="Rudment_hybrid_motif"/>
</dbReference>
<feature type="domain" description="Biotin carboxylation" evidence="16">
    <location>
        <begin position="2"/>
        <end position="447"/>
    </location>
</feature>
<comment type="catalytic activity">
    <reaction evidence="12 14">
        <text>N(6)-biotinyl-L-lysyl-[protein] + hydrogencarbonate + ATP = N(6)-carboxybiotinyl-L-lysyl-[protein] + ADP + phosphate + H(+)</text>
        <dbReference type="Rhea" id="RHEA:13501"/>
        <dbReference type="Rhea" id="RHEA-COMP:10505"/>
        <dbReference type="Rhea" id="RHEA-COMP:10506"/>
        <dbReference type="ChEBI" id="CHEBI:15378"/>
        <dbReference type="ChEBI" id="CHEBI:17544"/>
        <dbReference type="ChEBI" id="CHEBI:30616"/>
        <dbReference type="ChEBI" id="CHEBI:43474"/>
        <dbReference type="ChEBI" id="CHEBI:83144"/>
        <dbReference type="ChEBI" id="CHEBI:83145"/>
        <dbReference type="ChEBI" id="CHEBI:456216"/>
        <dbReference type="EC" id="6.3.4.14"/>
    </reaction>
</comment>
<name>A0ABY2X2Y7_9RHOB</name>
<dbReference type="InterPro" id="IPR011761">
    <property type="entry name" value="ATP-grasp"/>
</dbReference>
<keyword evidence="14" id="KW-0444">Lipid biosynthesis</keyword>
<evidence type="ECO:0000256" key="3">
    <source>
        <dbReference type="ARBA" id="ARBA00011750"/>
    </source>
</evidence>
<accession>A0ABY2X2Y7</accession>
<dbReference type="Gene3D" id="3.30.470.20">
    <property type="entry name" value="ATP-grasp fold, B domain"/>
    <property type="match status" value="1"/>
</dbReference>
<dbReference type="InterPro" id="IPR016185">
    <property type="entry name" value="PreATP-grasp_dom_sf"/>
</dbReference>
<evidence type="ECO:0000256" key="13">
    <source>
        <dbReference type="PROSITE-ProRule" id="PRU00409"/>
    </source>
</evidence>
<comment type="subunit">
    <text evidence="3 14">Acetyl-CoA carboxylase is a heterohexamer of biotin carboxyl carrier protein, biotin carboxylase and the two subunits of carboxyl transferase in a 2:2 complex.</text>
</comment>
<comment type="caution">
    <text evidence="17">The sequence shown here is derived from an EMBL/GenBank/DDBJ whole genome shotgun (WGS) entry which is preliminary data.</text>
</comment>
<keyword evidence="8 13" id="KW-0547">Nucleotide-binding</keyword>
<evidence type="ECO:0000256" key="5">
    <source>
        <dbReference type="ARBA" id="ARBA00017242"/>
    </source>
</evidence>
<evidence type="ECO:0000256" key="8">
    <source>
        <dbReference type="ARBA" id="ARBA00022741"/>
    </source>
</evidence>
<dbReference type="InterPro" id="IPR051602">
    <property type="entry name" value="ACC_Biotin_Carboxylase"/>
</dbReference>
<reference evidence="17 18" key="1">
    <citation type="submission" date="2019-05" db="EMBL/GenBank/DDBJ databases">
        <title>Marivita sp. nov. isolated from sea sediment.</title>
        <authorList>
            <person name="Kim W."/>
        </authorList>
    </citation>
    <scope>NUCLEOTIDE SEQUENCE [LARGE SCALE GENOMIC DNA]</scope>
    <source>
        <strain evidence="17 18">CAU 1492</strain>
    </source>
</reference>
<gene>
    <name evidence="17" type="primary">accC</name>
    <name evidence="17" type="ORF">FGK64_19855</name>
</gene>
<evidence type="ECO:0000256" key="9">
    <source>
        <dbReference type="ARBA" id="ARBA00022840"/>
    </source>
</evidence>
<dbReference type="Pfam" id="PF02785">
    <property type="entry name" value="Biotin_carb_C"/>
    <property type="match status" value="1"/>
</dbReference>
<keyword evidence="14" id="KW-0276">Fatty acid metabolism</keyword>
<dbReference type="InterPro" id="IPR004549">
    <property type="entry name" value="Acetyl_CoA_COase_biotin_COase"/>
</dbReference>
<evidence type="ECO:0000256" key="7">
    <source>
        <dbReference type="ARBA" id="ARBA00022723"/>
    </source>
</evidence>
<keyword evidence="14" id="KW-0092">Biotin</keyword>
<evidence type="ECO:0000256" key="4">
    <source>
        <dbReference type="ARBA" id="ARBA00013263"/>
    </source>
</evidence>
<dbReference type="Pfam" id="PF00289">
    <property type="entry name" value="Biotin_carb_N"/>
    <property type="match status" value="1"/>
</dbReference>